<dbReference type="EMBL" id="PVTQ01000005">
    <property type="protein sequence ID" value="PRY90202.1"/>
    <property type="molecule type" value="Genomic_DNA"/>
</dbReference>
<keyword evidence="2" id="KW-0175">Coiled coil</keyword>
<comment type="similarity">
    <text evidence="1">Belongs to the membrane fusion protein (MFP) (TC 8.A.1) family.</text>
</comment>
<dbReference type="RefSeq" id="WP_106264018.1">
    <property type="nucleotide sequence ID" value="NZ_PVTQ01000005.1"/>
</dbReference>
<evidence type="ECO:0000259" key="3">
    <source>
        <dbReference type="Pfam" id="PF25954"/>
    </source>
</evidence>
<dbReference type="GO" id="GO:1990281">
    <property type="term" value="C:efflux pump complex"/>
    <property type="evidence" value="ECO:0007669"/>
    <property type="project" value="TreeGrafter"/>
</dbReference>
<evidence type="ECO:0000256" key="1">
    <source>
        <dbReference type="ARBA" id="ARBA00009477"/>
    </source>
</evidence>
<keyword evidence="5" id="KW-1185">Reference proteome</keyword>
<dbReference type="InterPro" id="IPR058792">
    <property type="entry name" value="Beta-barrel_RND_2"/>
</dbReference>
<organism evidence="4 5">
    <name type="scientific">Donghicola tyrosinivorans</name>
    <dbReference type="NCBI Taxonomy" id="1652492"/>
    <lineage>
        <taxon>Bacteria</taxon>
        <taxon>Pseudomonadati</taxon>
        <taxon>Pseudomonadota</taxon>
        <taxon>Alphaproteobacteria</taxon>
        <taxon>Rhodobacterales</taxon>
        <taxon>Roseobacteraceae</taxon>
        <taxon>Donghicola</taxon>
    </lineage>
</organism>
<dbReference type="PANTHER" id="PTHR30469">
    <property type="entry name" value="MULTIDRUG RESISTANCE PROTEIN MDTA"/>
    <property type="match status" value="1"/>
</dbReference>
<dbReference type="Pfam" id="PF25954">
    <property type="entry name" value="Beta-barrel_RND_2"/>
    <property type="match status" value="1"/>
</dbReference>
<dbReference type="Gene3D" id="2.40.50.100">
    <property type="match status" value="1"/>
</dbReference>
<dbReference type="GO" id="GO:0015562">
    <property type="term" value="F:efflux transmembrane transporter activity"/>
    <property type="evidence" value="ECO:0007669"/>
    <property type="project" value="TreeGrafter"/>
</dbReference>
<dbReference type="Proteomes" id="UP000238392">
    <property type="component" value="Unassembled WGS sequence"/>
</dbReference>
<dbReference type="SUPFAM" id="SSF111369">
    <property type="entry name" value="HlyD-like secretion proteins"/>
    <property type="match status" value="2"/>
</dbReference>
<comment type="caution">
    <text evidence="4">The sequence shown here is derived from an EMBL/GenBank/DDBJ whole genome shotgun (WGS) entry which is preliminary data.</text>
</comment>
<accession>A0A2T0WU18</accession>
<feature type="coiled-coil region" evidence="2">
    <location>
        <begin position="118"/>
        <end position="159"/>
    </location>
</feature>
<reference evidence="4 5" key="1">
    <citation type="submission" date="2018-03" db="EMBL/GenBank/DDBJ databases">
        <title>Genomic Encyclopedia of Archaeal and Bacterial Type Strains, Phase II (KMG-II): from individual species to whole genera.</title>
        <authorList>
            <person name="Goeker M."/>
        </authorList>
    </citation>
    <scope>NUCLEOTIDE SEQUENCE [LARGE SCALE GENOMIC DNA]</scope>
    <source>
        <strain evidence="4 5">DSM 100212</strain>
    </source>
</reference>
<protein>
    <submittedName>
        <fullName evidence="4">Multidrug efflux system membrane fusion protein</fullName>
    </submittedName>
</protein>
<sequence length="405" mass="42572">MRLLQILTALIVSGFLYMLVFEREELMAFAGANGNDGDTAEAVAEEESTAIAVLAQRYTAQEIGSAVILRGQTEADRQVELRAETNGQVISEPLRKGAFVTKGTEMCRLDPGTRDASLAEARAGLAQAEAAHPEAEARVSEAQAVLHEAEINARAARELNKGGYASETRLASSESSVESAKAAVQAAQGGLATVAASIESARAGVAMAEKEIDRLTITAPFDGVLESDTAEIGSLMQTGSICGTVIQLDPIKVVGFVPETEVNRIQLGARAGARLTTGQEVTGKVVFLSRSADETTRTFRVEIEVANPELTIRDGQTAEVAIGAQGALAHLLPQSALTLNDDGALGVRVVGAGNITRFMPVDVLRDTINGVWVSGLPTESDVIVVGQEFVTDGVPINPSYREASK</sequence>
<proteinExistence type="inferred from homology"/>
<evidence type="ECO:0000313" key="5">
    <source>
        <dbReference type="Proteomes" id="UP000238392"/>
    </source>
</evidence>
<dbReference type="Gene3D" id="1.10.287.470">
    <property type="entry name" value="Helix hairpin bin"/>
    <property type="match status" value="1"/>
</dbReference>
<dbReference type="PANTHER" id="PTHR30469:SF29">
    <property type="entry name" value="BLR2860 PROTEIN"/>
    <property type="match status" value="1"/>
</dbReference>
<dbReference type="InterPro" id="IPR006143">
    <property type="entry name" value="RND_pump_MFP"/>
</dbReference>
<dbReference type="AlphaFoldDB" id="A0A2T0WU18"/>
<feature type="domain" description="CusB-like beta-barrel" evidence="3">
    <location>
        <begin position="257"/>
        <end position="325"/>
    </location>
</feature>
<dbReference type="NCBIfam" id="TIGR01730">
    <property type="entry name" value="RND_mfp"/>
    <property type="match status" value="1"/>
</dbReference>
<gene>
    <name evidence="4" type="ORF">CLV74_105183</name>
</gene>
<evidence type="ECO:0000256" key="2">
    <source>
        <dbReference type="SAM" id="Coils"/>
    </source>
</evidence>
<evidence type="ECO:0000313" key="4">
    <source>
        <dbReference type="EMBL" id="PRY90202.1"/>
    </source>
</evidence>
<dbReference type="Gene3D" id="2.40.30.170">
    <property type="match status" value="1"/>
</dbReference>
<dbReference type="Gene3D" id="2.40.420.20">
    <property type="match status" value="1"/>
</dbReference>
<name>A0A2T0WU18_9RHOB</name>
<dbReference type="OrthoDB" id="9806939at2"/>